<evidence type="ECO:0000313" key="2">
    <source>
        <dbReference type="EMBL" id="AMP99955.1"/>
    </source>
</evidence>
<gene>
    <name evidence="2" type="ORF">AY601_3082</name>
</gene>
<feature type="compositionally biased region" description="Basic and acidic residues" evidence="1">
    <location>
        <begin position="1"/>
        <end position="21"/>
    </location>
</feature>
<proteinExistence type="predicted"/>
<organism evidence="2 3">
    <name type="scientific">Pedobacter cryoconitis</name>
    <dbReference type="NCBI Taxonomy" id="188932"/>
    <lineage>
        <taxon>Bacteria</taxon>
        <taxon>Pseudomonadati</taxon>
        <taxon>Bacteroidota</taxon>
        <taxon>Sphingobacteriia</taxon>
        <taxon>Sphingobacteriales</taxon>
        <taxon>Sphingobacteriaceae</taxon>
        <taxon>Pedobacter</taxon>
    </lineage>
</organism>
<feature type="compositionally biased region" description="Low complexity" evidence="1">
    <location>
        <begin position="29"/>
        <end position="41"/>
    </location>
</feature>
<dbReference type="PATRIC" id="fig|188932.3.peg.3212"/>
<dbReference type="EMBL" id="CP014504">
    <property type="protein sequence ID" value="AMP99955.1"/>
    <property type="molecule type" value="Genomic_DNA"/>
</dbReference>
<feature type="region of interest" description="Disordered" evidence="1">
    <location>
        <begin position="1"/>
        <end position="68"/>
    </location>
</feature>
<keyword evidence="3" id="KW-1185">Reference proteome</keyword>
<name>A0A127VF41_9SPHI</name>
<reference evidence="2 3" key="1">
    <citation type="submission" date="2016-03" db="EMBL/GenBank/DDBJ databases">
        <title>Complete genome sequence of Pedobacter cryoconitis PAMC 27485.</title>
        <authorList>
            <person name="Lee J."/>
            <person name="Kim O.-S."/>
        </authorList>
    </citation>
    <scope>NUCLEOTIDE SEQUENCE [LARGE SCALE GENOMIC DNA]</scope>
    <source>
        <strain evidence="2 3">PAMC 27485</strain>
    </source>
</reference>
<dbReference type="AlphaFoldDB" id="A0A127VF41"/>
<sequence length="68" mass="7575">MNTPEKHDHEEEKKKTVYKETDNDEDLSSGETSSESESGRSAFANRPERKNKPLGAGHEPGTTPGRDF</sequence>
<accession>A0A127VF41</accession>
<protein>
    <submittedName>
        <fullName evidence="2">Uncharacterized protein</fullName>
    </submittedName>
</protein>
<dbReference type="KEGG" id="pcm:AY601_3082"/>
<evidence type="ECO:0000256" key="1">
    <source>
        <dbReference type="SAM" id="MobiDB-lite"/>
    </source>
</evidence>
<evidence type="ECO:0000313" key="3">
    <source>
        <dbReference type="Proteomes" id="UP000071561"/>
    </source>
</evidence>
<dbReference type="Proteomes" id="UP000071561">
    <property type="component" value="Chromosome"/>
</dbReference>
<dbReference type="RefSeq" id="WP_068402567.1">
    <property type="nucleotide sequence ID" value="NZ_CP014504.1"/>
</dbReference>